<feature type="signal peptide" evidence="1">
    <location>
        <begin position="1"/>
        <end position="35"/>
    </location>
</feature>
<evidence type="ECO:0000313" key="3">
    <source>
        <dbReference type="Proteomes" id="UP001153069"/>
    </source>
</evidence>
<comment type="caution">
    <text evidence="2">The sequence shown here is derived from an EMBL/GenBank/DDBJ whole genome shotgun (WGS) entry which is preliminary data.</text>
</comment>
<organism evidence="2 3">
    <name type="scientific">Seminavis robusta</name>
    <dbReference type="NCBI Taxonomy" id="568900"/>
    <lineage>
        <taxon>Eukaryota</taxon>
        <taxon>Sar</taxon>
        <taxon>Stramenopiles</taxon>
        <taxon>Ochrophyta</taxon>
        <taxon>Bacillariophyta</taxon>
        <taxon>Bacillariophyceae</taxon>
        <taxon>Bacillariophycidae</taxon>
        <taxon>Naviculales</taxon>
        <taxon>Naviculaceae</taxon>
        <taxon>Seminavis</taxon>
    </lineage>
</organism>
<feature type="chain" id="PRO_5040453795" description="Transmembrane protein" evidence="1">
    <location>
        <begin position="36"/>
        <end position="388"/>
    </location>
</feature>
<protein>
    <recommendedName>
        <fullName evidence="4">Transmembrane protein</fullName>
    </recommendedName>
</protein>
<sequence length="388" mass="43453">MISINPSPLWSSSRRSLPVWALLVSAFLSRGSVHAFSGFHAVSKSHLPPLLATRDVETSSSTRIARTITNSKDDPLEALWEGVEAVVQPLSLLIPVSFSLLLAVALIGWEDYGACNLWPSRHMLVITTSNNNNNNPVSNDENHYFGRRTVHGMAFGEIERLRILEQQDNERSSLVPEIRAYNEVMLEHRQERVPRWKKQQLDSSKIMARSSQQAVEAAVTDMQGILLQVLQLKTMANDYQWEQMHVTIQHSMTPKLEPSAAVLRRSILGAAPPNSLNNVDDIGFDWGSCAWRHCGALADAQEALDELDHLLGVLEPPECLFCLDVLERSIRDMLTLVPHGMDGMPVYQPYQSLHAGSEDDETDVFDQEYMKMLEQLRGSSSQNDDGGE</sequence>
<proteinExistence type="predicted"/>
<evidence type="ECO:0000256" key="1">
    <source>
        <dbReference type="SAM" id="SignalP"/>
    </source>
</evidence>
<accession>A0A9N8HEA3</accession>
<gene>
    <name evidence="2" type="ORF">SEMRO_295_G110420.1</name>
</gene>
<reference evidence="2" key="1">
    <citation type="submission" date="2020-06" db="EMBL/GenBank/DDBJ databases">
        <authorList>
            <consortium name="Plant Systems Biology data submission"/>
        </authorList>
    </citation>
    <scope>NUCLEOTIDE SEQUENCE</scope>
    <source>
        <strain evidence="2">D6</strain>
    </source>
</reference>
<keyword evidence="3" id="KW-1185">Reference proteome</keyword>
<dbReference type="AlphaFoldDB" id="A0A9N8HEA3"/>
<dbReference type="EMBL" id="CAICTM010000294">
    <property type="protein sequence ID" value="CAB9507163.1"/>
    <property type="molecule type" value="Genomic_DNA"/>
</dbReference>
<keyword evidence="1" id="KW-0732">Signal</keyword>
<dbReference type="OrthoDB" id="201706at2759"/>
<dbReference type="Proteomes" id="UP001153069">
    <property type="component" value="Unassembled WGS sequence"/>
</dbReference>
<evidence type="ECO:0000313" key="2">
    <source>
        <dbReference type="EMBL" id="CAB9507163.1"/>
    </source>
</evidence>
<name>A0A9N8HEA3_9STRA</name>
<evidence type="ECO:0008006" key="4">
    <source>
        <dbReference type="Google" id="ProtNLM"/>
    </source>
</evidence>